<dbReference type="GO" id="GO:0015035">
    <property type="term" value="F:protein-disulfide reductase activity"/>
    <property type="evidence" value="ECO:0007669"/>
    <property type="project" value="TreeGrafter"/>
</dbReference>
<keyword evidence="2" id="KW-0812">Transmembrane</keyword>
<dbReference type="GO" id="GO:0045454">
    <property type="term" value="P:cell redox homeostasis"/>
    <property type="evidence" value="ECO:0007669"/>
    <property type="project" value="TreeGrafter"/>
</dbReference>
<sequence length="152" mass="17214">MNEESLMQKKYVKIGFYVGVVLVAYFGNVALQSHWGRQAVEATGLEILSLEQALTKAKAENKLVLADLSAIWCASCRKFDEKVLSDARVRAAVQRDFVFARIEYESEAGTAFAEKYKVSGFPNLLILDSEGTMKRHLDLTFEPERFLTQLER</sequence>
<evidence type="ECO:0000313" key="4">
    <source>
        <dbReference type="EMBL" id="QTD49580.1"/>
    </source>
</evidence>
<dbReference type="PANTHER" id="PTHR32234">
    <property type="entry name" value="THIOL:DISULFIDE INTERCHANGE PROTEIN DSBD"/>
    <property type="match status" value="1"/>
</dbReference>
<reference evidence="4" key="1">
    <citation type="submission" date="2021-03" db="EMBL/GenBank/DDBJ databases">
        <title>Acanthopleuribacteraceae sp. M133.</title>
        <authorList>
            <person name="Wang G."/>
        </authorList>
    </citation>
    <scope>NUCLEOTIDE SEQUENCE</scope>
    <source>
        <strain evidence="4">M133</strain>
    </source>
</reference>
<dbReference type="Pfam" id="PF13899">
    <property type="entry name" value="Thioredoxin_7"/>
    <property type="match status" value="1"/>
</dbReference>
<name>A0A8A4TJ52_SULCO</name>
<keyword evidence="5" id="KW-1185">Reference proteome</keyword>
<dbReference type="PROSITE" id="PS00194">
    <property type="entry name" value="THIOREDOXIN_1"/>
    <property type="match status" value="1"/>
</dbReference>
<proteinExistence type="predicted"/>
<evidence type="ECO:0000256" key="2">
    <source>
        <dbReference type="SAM" id="Phobius"/>
    </source>
</evidence>
<keyword evidence="1" id="KW-0676">Redox-active center</keyword>
<dbReference type="SUPFAM" id="SSF52833">
    <property type="entry name" value="Thioredoxin-like"/>
    <property type="match status" value="1"/>
</dbReference>
<feature type="transmembrane region" description="Helical" evidence="2">
    <location>
        <begin position="14"/>
        <end position="31"/>
    </location>
</feature>
<keyword evidence="2" id="KW-1133">Transmembrane helix</keyword>
<dbReference type="Gene3D" id="3.40.30.10">
    <property type="entry name" value="Glutaredoxin"/>
    <property type="match status" value="1"/>
</dbReference>
<feature type="domain" description="Thioredoxin" evidence="3">
    <location>
        <begin position="20"/>
        <end position="152"/>
    </location>
</feature>
<protein>
    <submittedName>
        <fullName evidence="4">Thioredoxin family protein</fullName>
    </submittedName>
</protein>
<organism evidence="4 5">
    <name type="scientific">Sulfidibacter corallicola</name>
    <dbReference type="NCBI Taxonomy" id="2818388"/>
    <lineage>
        <taxon>Bacteria</taxon>
        <taxon>Pseudomonadati</taxon>
        <taxon>Acidobacteriota</taxon>
        <taxon>Holophagae</taxon>
        <taxon>Acanthopleuribacterales</taxon>
        <taxon>Acanthopleuribacteraceae</taxon>
        <taxon>Sulfidibacter</taxon>
    </lineage>
</organism>
<keyword evidence="2" id="KW-0472">Membrane</keyword>
<dbReference type="AlphaFoldDB" id="A0A8A4TJ52"/>
<dbReference type="EMBL" id="CP071793">
    <property type="protein sequence ID" value="QTD49580.1"/>
    <property type="molecule type" value="Genomic_DNA"/>
</dbReference>
<dbReference type="PROSITE" id="PS51352">
    <property type="entry name" value="THIOREDOXIN_2"/>
    <property type="match status" value="1"/>
</dbReference>
<dbReference type="PANTHER" id="PTHR32234:SF0">
    <property type="entry name" value="THIOL:DISULFIDE INTERCHANGE PROTEIN DSBD"/>
    <property type="match status" value="1"/>
</dbReference>
<evidence type="ECO:0000256" key="1">
    <source>
        <dbReference type="ARBA" id="ARBA00023284"/>
    </source>
</evidence>
<evidence type="ECO:0000313" key="5">
    <source>
        <dbReference type="Proteomes" id="UP000663929"/>
    </source>
</evidence>
<evidence type="ECO:0000259" key="3">
    <source>
        <dbReference type="PROSITE" id="PS51352"/>
    </source>
</evidence>
<dbReference type="Proteomes" id="UP000663929">
    <property type="component" value="Chromosome"/>
</dbReference>
<dbReference type="InterPro" id="IPR013766">
    <property type="entry name" value="Thioredoxin_domain"/>
</dbReference>
<accession>A0A8A4TJ52</accession>
<dbReference type="RefSeq" id="WP_237379211.1">
    <property type="nucleotide sequence ID" value="NZ_CP071793.1"/>
</dbReference>
<gene>
    <name evidence="4" type="ORF">J3U87_28670</name>
</gene>
<dbReference type="InterPro" id="IPR036249">
    <property type="entry name" value="Thioredoxin-like_sf"/>
</dbReference>
<dbReference type="KEGG" id="scor:J3U87_28670"/>
<dbReference type="InterPro" id="IPR017937">
    <property type="entry name" value="Thioredoxin_CS"/>
</dbReference>